<feature type="region of interest" description="Disordered" evidence="1">
    <location>
        <begin position="40"/>
        <end position="61"/>
    </location>
</feature>
<keyword evidence="3" id="KW-1185">Reference proteome</keyword>
<dbReference type="Proteomes" id="UP001168883">
    <property type="component" value="Unassembled WGS sequence"/>
</dbReference>
<dbReference type="RefSeq" id="WP_302880273.1">
    <property type="nucleotide sequence ID" value="NZ_JARLKN010000042.1"/>
</dbReference>
<protein>
    <submittedName>
        <fullName evidence="2">Uncharacterized protein</fullName>
    </submittedName>
</protein>
<name>A0ABT8VGC3_9BACL</name>
<dbReference type="EMBL" id="JAUMKJ010000034">
    <property type="protein sequence ID" value="MDO3680024.1"/>
    <property type="molecule type" value="Genomic_DNA"/>
</dbReference>
<organism evidence="2 3">
    <name type="scientific">Paenibacillus ehimensis</name>
    <dbReference type="NCBI Taxonomy" id="79264"/>
    <lineage>
        <taxon>Bacteria</taxon>
        <taxon>Bacillati</taxon>
        <taxon>Bacillota</taxon>
        <taxon>Bacilli</taxon>
        <taxon>Bacillales</taxon>
        <taxon>Paenibacillaceae</taxon>
        <taxon>Paenibacillus</taxon>
    </lineage>
</organism>
<comment type="caution">
    <text evidence="2">The sequence shown here is derived from an EMBL/GenBank/DDBJ whole genome shotgun (WGS) entry which is preliminary data.</text>
</comment>
<accession>A0ABT8VGC3</accession>
<gene>
    <name evidence="2" type="ORF">Q3C12_23725</name>
</gene>
<reference evidence="2" key="1">
    <citation type="submission" date="2023-07" db="EMBL/GenBank/DDBJ databases">
        <authorList>
            <person name="Aktuganov G."/>
            <person name="Boyko T."/>
            <person name="Delegan Y."/>
            <person name="Galimzianova N."/>
            <person name="Gilvanova E."/>
            <person name="Korobov V."/>
            <person name="Kuzmina L."/>
            <person name="Melentiev A."/>
            <person name="Milman P."/>
            <person name="Ryabova A."/>
            <person name="Stupak E."/>
            <person name="Yasakov T."/>
            <person name="Zharikova N."/>
            <person name="Zhurenko E."/>
        </authorList>
    </citation>
    <scope>NUCLEOTIDE SEQUENCE</scope>
    <source>
        <strain evidence="2">IB-739</strain>
    </source>
</reference>
<evidence type="ECO:0000313" key="3">
    <source>
        <dbReference type="Proteomes" id="UP001168883"/>
    </source>
</evidence>
<evidence type="ECO:0000313" key="2">
    <source>
        <dbReference type="EMBL" id="MDO3680024.1"/>
    </source>
</evidence>
<proteinExistence type="predicted"/>
<sequence length="96" mass="11399">MLPGIPRRWKDNSPVRIESADVAEDKRSVRIRSRNQLRTLEYTKKDGRLPPRGNGNRRKTEFRQGVNGDYLLWVEDGRFCMYDRGCIDNEEEERTK</sequence>
<evidence type="ECO:0000256" key="1">
    <source>
        <dbReference type="SAM" id="MobiDB-lite"/>
    </source>
</evidence>